<accession>A0A345UP49</accession>
<dbReference type="Gene3D" id="3.40.30.10">
    <property type="entry name" value="Glutaredoxin"/>
    <property type="match status" value="1"/>
</dbReference>
<name>A0A345UP49_9BACT</name>
<dbReference type="EMBL" id="CP027806">
    <property type="protein sequence ID" value="AXJ02251.1"/>
    <property type="molecule type" value="Genomic_DNA"/>
</dbReference>
<dbReference type="RefSeq" id="WP_114985370.1">
    <property type="nucleotide sequence ID" value="NZ_CP027806.1"/>
</dbReference>
<dbReference type="NCBIfam" id="TIGR04019">
    <property type="entry name" value="B_thiol_YtxJ"/>
    <property type="match status" value="1"/>
</dbReference>
<dbReference type="Proteomes" id="UP000254808">
    <property type="component" value="Chromosome"/>
</dbReference>
<evidence type="ECO:0000313" key="1">
    <source>
        <dbReference type="EMBL" id="AXJ02251.1"/>
    </source>
</evidence>
<dbReference type="OrthoDB" id="677051at2"/>
<protein>
    <submittedName>
        <fullName evidence="1">Bacillithiol system protein YtxJ</fullName>
    </submittedName>
</protein>
<dbReference type="InterPro" id="IPR022551">
    <property type="entry name" value="BrxC"/>
</dbReference>
<dbReference type="KEGG" id="cprv:CYPRO_3014"/>
<proteinExistence type="predicted"/>
<dbReference type="AlphaFoldDB" id="A0A345UP49"/>
<dbReference type="Pfam" id="PF11009">
    <property type="entry name" value="BrxC"/>
    <property type="match status" value="1"/>
</dbReference>
<sequence>MSFLDIFKSSGGPSISDKWARFENKDQAEPIFDSNARPALIYKHSFACSVCTYSLLSLERNMEQIMEKADVYFIDVRAERPLSNYVAEKSGVQHQSPQAIVLYKGQAFWHGSHGAVRGEAVMEALDEL</sequence>
<organism evidence="1 2">
    <name type="scientific">Cyclonatronum proteinivorum</name>
    <dbReference type="NCBI Taxonomy" id="1457365"/>
    <lineage>
        <taxon>Bacteria</taxon>
        <taxon>Pseudomonadati</taxon>
        <taxon>Balneolota</taxon>
        <taxon>Balneolia</taxon>
        <taxon>Balneolales</taxon>
        <taxon>Cyclonatronaceae</taxon>
        <taxon>Cyclonatronum</taxon>
    </lineage>
</organism>
<keyword evidence="2" id="KW-1185">Reference proteome</keyword>
<gene>
    <name evidence="1" type="ORF">CYPRO_3014</name>
</gene>
<reference evidence="1 2" key="1">
    <citation type="submission" date="2018-03" db="EMBL/GenBank/DDBJ databases">
        <title>Phenotypic and genomic properties of Cyclonatronum proteinivorum gen. nov., sp. nov., a haloalkaliphilic bacteroidete from soda lakes possessing Na+-translocating rhodopsin.</title>
        <authorList>
            <person name="Toshchakov S.V."/>
            <person name="Korzhenkov A."/>
            <person name="Samarov N.I."/>
            <person name="Kublanov I.V."/>
            <person name="Muntyan M.S."/>
            <person name="Sorokin D.Y."/>
        </authorList>
    </citation>
    <scope>NUCLEOTIDE SEQUENCE [LARGE SCALE GENOMIC DNA]</scope>
    <source>
        <strain evidence="1 2">Omega</strain>
    </source>
</reference>
<evidence type="ECO:0000313" key="2">
    <source>
        <dbReference type="Proteomes" id="UP000254808"/>
    </source>
</evidence>